<dbReference type="SUPFAM" id="SSF56112">
    <property type="entry name" value="Protein kinase-like (PK-like)"/>
    <property type="match status" value="1"/>
</dbReference>
<keyword evidence="2" id="KW-0808">Transferase</keyword>
<accession>A0A7X6R330</accession>
<comment type="caution">
    <text evidence="2">The sequence shown here is derived from an EMBL/GenBank/DDBJ whole genome shotgun (WGS) entry which is preliminary data.</text>
</comment>
<dbReference type="Pfam" id="PF01636">
    <property type="entry name" value="APH"/>
    <property type="match status" value="1"/>
</dbReference>
<name>A0A7X6R330_9NOCA</name>
<protein>
    <submittedName>
        <fullName evidence="2">Phosphotransferase</fullName>
    </submittedName>
</protein>
<dbReference type="InterPro" id="IPR002575">
    <property type="entry name" value="Aminoglycoside_PTrfase"/>
</dbReference>
<dbReference type="EMBL" id="JAAXOS010000005">
    <property type="protein sequence ID" value="NKY26857.1"/>
    <property type="molecule type" value="Genomic_DNA"/>
</dbReference>
<dbReference type="AlphaFoldDB" id="A0A7X6R330"/>
<sequence>MSWARTILRAHGVEVTGIAVETKRRAWSLLARIPTDAGPMWVKANARAFAHEGPLLRLLAHLRPGSVLEPLAVHPDNGWLLSPDGGATADGFDAGWPALIRHYADLQRSLGTHVEDLRATGTPYLPPGELISVYRHFEPRVPGLGGGIEAAATVLTASGLLGIEHNDLHPGNVFARGAGPGLLFDWGDAVITHPFLSHRVLHSPYRAEYFARWRQAGDVSEAEIAAADRLAPLVALHPWRTVESAEPAFDRVRQDLLDELRAHFR</sequence>
<keyword evidence="3" id="KW-1185">Reference proteome</keyword>
<proteinExistence type="predicted"/>
<reference evidence="2 3" key="1">
    <citation type="submission" date="2020-04" db="EMBL/GenBank/DDBJ databases">
        <title>MicrobeNet Type strains.</title>
        <authorList>
            <person name="Nicholson A.C."/>
        </authorList>
    </citation>
    <scope>NUCLEOTIDE SEQUENCE [LARGE SCALE GENOMIC DNA]</scope>
    <source>
        <strain evidence="2 3">DSM 44956</strain>
    </source>
</reference>
<dbReference type="RefSeq" id="WP_062976648.1">
    <property type="nucleotide sequence ID" value="NZ_JAAXOS010000005.1"/>
</dbReference>
<evidence type="ECO:0000313" key="3">
    <source>
        <dbReference type="Proteomes" id="UP000540698"/>
    </source>
</evidence>
<dbReference type="Proteomes" id="UP000540698">
    <property type="component" value="Unassembled WGS sequence"/>
</dbReference>
<organism evidence="2 3">
    <name type="scientific">Nocardia gamkensis</name>
    <dbReference type="NCBI Taxonomy" id="352869"/>
    <lineage>
        <taxon>Bacteria</taxon>
        <taxon>Bacillati</taxon>
        <taxon>Actinomycetota</taxon>
        <taxon>Actinomycetes</taxon>
        <taxon>Mycobacteriales</taxon>
        <taxon>Nocardiaceae</taxon>
        <taxon>Nocardia</taxon>
    </lineage>
</organism>
<feature type="domain" description="Aminoglycoside phosphotransferase" evidence="1">
    <location>
        <begin position="10"/>
        <end position="195"/>
    </location>
</feature>
<dbReference type="GO" id="GO:0016740">
    <property type="term" value="F:transferase activity"/>
    <property type="evidence" value="ECO:0007669"/>
    <property type="project" value="UniProtKB-KW"/>
</dbReference>
<dbReference type="InterPro" id="IPR011009">
    <property type="entry name" value="Kinase-like_dom_sf"/>
</dbReference>
<evidence type="ECO:0000259" key="1">
    <source>
        <dbReference type="Pfam" id="PF01636"/>
    </source>
</evidence>
<gene>
    <name evidence="2" type="ORF">HGB38_11560</name>
</gene>
<evidence type="ECO:0000313" key="2">
    <source>
        <dbReference type="EMBL" id="NKY26857.1"/>
    </source>
</evidence>